<protein>
    <submittedName>
        <fullName evidence="1">Mitochondrial protein</fullName>
    </submittedName>
</protein>
<evidence type="ECO:0000313" key="2">
    <source>
        <dbReference type="Proteomes" id="UP000321393"/>
    </source>
</evidence>
<evidence type="ECO:0000313" key="1">
    <source>
        <dbReference type="EMBL" id="KAA0052842.1"/>
    </source>
</evidence>
<dbReference type="STRING" id="1194695.A0A5A7UAU0"/>
<organism evidence="1 2">
    <name type="scientific">Cucumis melo var. makuwa</name>
    <name type="common">Oriental melon</name>
    <dbReference type="NCBI Taxonomy" id="1194695"/>
    <lineage>
        <taxon>Eukaryota</taxon>
        <taxon>Viridiplantae</taxon>
        <taxon>Streptophyta</taxon>
        <taxon>Embryophyta</taxon>
        <taxon>Tracheophyta</taxon>
        <taxon>Spermatophyta</taxon>
        <taxon>Magnoliopsida</taxon>
        <taxon>eudicotyledons</taxon>
        <taxon>Gunneridae</taxon>
        <taxon>Pentapetalae</taxon>
        <taxon>rosids</taxon>
        <taxon>fabids</taxon>
        <taxon>Cucurbitales</taxon>
        <taxon>Cucurbitaceae</taxon>
        <taxon>Benincaseae</taxon>
        <taxon>Cucumis</taxon>
    </lineage>
</organism>
<dbReference type="EMBL" id="SSTE01010075">
    <property type="protein sequence ID" value="KAA0052842.1"/>
    <property type="molecule type" value="Genomic_DNA"/>
</dbReference>
<dbReference type="CDD" id="cd09272">
    <property type="entry name" value="RNase_HI_RT_Ty1"/>
    <property type="match status" value="1"/>
</dbReference>
<gene>
    <name evidence="1" type="ORF">E6C27_scaffold773G00420</name>
</gene>
<name>A0A5A7UAU0_CUCMM</name>
<reference evidence="1 2" key="1">
    <citation type="submission" date="2019-08" db="EMBL/GenBank/DDBJ databases">
        <title>Draft genome sequences of two oriental melons (Cucumis melo L. var makuwa).</title>
        <authorList>
            <person name="Kwon S.-Y."/>
        </authorList>
    </citation>
    <scope>NUCLEOTIDE SEQUENCE [LARGE SCALE GENOMIC DNA]</scope>
    <source>
        <strain evidence="2">cv. SW 3</strain>
        <tissue evidence="1">Leaf</tissue>
    </source>
</reference>
<proteinExistence type="predicted"/>
<dbReference type="AlphaFoldDB" id="A0A5A7UAU0"/>
<dbReference type="Proteomes" id="UP000321393">
    <property type="component" value="Unassembled WGS sequence"/>
</dbReference>
<comment type="caution">
    <text evidence="1">The sequence shown here is derived from an EMBL/GenBank/DDBJ whole genome shotgun (WGS) entry which is preliminary data.</text>
</comment>
<dbReference type="PANTHER" id="PTHR11439">
    <property type="entry name" value="GAG-POL-RELATED RETROTRANSPOSON"/>
    <property type="match status" value="1"/>
</dbReference>
<dbReference type="OrthoDB" id="414945at2759"/>
<dbReference type="PANTHER" id="PTHR11439:SF440">
    <property type="entry name" value="INTEGRASE CATALYTIC DOMAIN-CONTAINING PROTEIN"/>
    <property type="match status" value="1"/>
</dbReference>
<sequence length="183" mass="20832">MEAMNRILRYLKLTLGSVTDRKPTSGCCTFVWGNLVTWRSKKQSVVTSSTADAEYRAMSLEICEEIWLQKVLSDLYQDCELPMKLFCDNKAAISIANNPVQHDITKHVEIDRHFIKEKLENDRKGSQRNFKPMSKSFDGGLKISHSFVEIYHTSSTAIKRAAEVHGNGFSHRCSCRSQLSPMV</sequence>
<accession>A0A5A7UAU0</accession>